<keyword evidence="3" id="KW-1185">Reference proteome</keyword>
<feature type="non-terminal residue" evidence="2">
    <location>
        <position position="1"/>
    </location>
</feature>
<protein>
    <submittedName>
        <fullName evidence="2">Uncharacterized protein</fullName>
    </submittedName>
</protein>
<gene>
    <name evidence="2" type="ORF">CR513_12828</name>
</gene>
<dbReference type="EMBL" id="QJKJ01002272">
    <property type="protein sequence ID" value="RDY03564.1"/>
    <property type="molecule type" value="Genomic_DNA"/>
</dbReference>
<evidence type="ECO:0000313" key="2">
    <source>
        <dbReference type="EMBL" id="RDY03564.1"/>
    </source>
</evidence>
<dbReference type="AlphaFoldDB" id="A0A371HLF6"/>
<comment type="caution">
    <text evidence="2">The sequence shown here is derived from an EMBL/GenBank/DDBJ whole genome shotgun (WGS) entry which is preliminary data.</text>
</comment>
<evidence type="ECO:0000313" key="3">
    <source>
        <dbReference type="Proteomes" id="UP000257109"/>
    </source>
</evidence>
<organism evidence="2 3">
    <name type="scientific">Mucuna pruriens</name>
    <name type="common">Velvet bean</name>
    <name type="synonym">Dolichos pruriens</name>
    <dbReference type="NCBI Taxonomy" id="157652"/>
    <lineage>
        <taxon>Eukaryota</taxon>
        <taxon>Viridiplantae</taxon>
        <taxon>Streptophyta</taxon>
        <taxon>Embryophyta</taxon>
        <taxon>Tracheophyta</taxon>
        <taxon>Spermatophyta</taxon>
        <taxon>Magnoliopsida</taxon>
        <taxon>eudicotyledons</taxon>
        <taxon>Gunneridae</taxon>
        <taxon>Pentapetalae</taxon>
        <taxon>rosids</taxon>
        <taxon>fabids</taxon>
        <taxon>Fabales</taxon>
        <taxon>Fabaceae</taxon>
        <taxon>Papilionoideae</taxon>
        <taxon>50 kb inversion clade</taxon>
        <taxon>NPAAA clade</taxon>
        <taxon>indigoferoid/millettioid clade</taxon>
        <taxon>Phaseoleae</taxon>
        <taxon>Mucuna</taxon>
    </lineage>
</organism>
<feature type="region of interest" description="Disordered" evidence="1">
    <location>
        <begin position="156"/>
        <end position="187"/>
    </location>
</feature>
<sequence length="187" mass="21254">MCCLASKPKYKAKKVYCKQIPLRNSDLKWGCKHTNVLYKPSIEAYKPMKIPHLTHDFRSIISTHLLSVIFLGYKDHRHGTRAHALLYPTFLHQLANLLLNLLGLLGTSSICSLIGQNGSKNQVVLSIIFVLKVRHMDEFNDEPYVNQSDENDVSFSNINSCKRSESEPHIDVENDKEDANDVDLSES</sequence>
<name>A0A371HLF6_MUCPR</name>
<dbReference type="Proteomes" id="UP000257109">
    <property type="component" value="Unassembled WGS sequence"/>
</dbReference>
<reference evidence="2" key="1">
    <citation type="submission" date="2018-05" db="EMBL/GenBank/DDBJ databases">
        <title>Draft genome of Mucuna pruriens seed.</title>
        <authorList>
            <person name="Nnadi N.E."/>
            <person name="Vos R."/>
            <person name="Hasami M.H."/>
            <person name="Devisetty U.K."/>
            <person name="Aguiy J.C."/>
        </authorList>
    </citation>
    <scope>NUCLEOTIDE SEQUENCE [LARGE SCALE GENOMIC DNA]</scope>
    <source>
        <strain evidence="2">JCA_2017</strain>
    </source>
</reference>
<proteinExistence type="predicted"/>
<evidence type="ECO:0000256" key="1">
    <source>
        <dbReference type="SAM" id="MobiDB-lite"/>
    </source>
</evidence>
<feature type="compositionally biased region" description="Basic and acidic residues" evidence="1">
    <location>
        <begin position="162"/>
        <end position="179"/>
    </location>
</feature>
<accession>A0A371HLF6</accession>